<keyword evidence="3" id="KW-1133">Transmembrane helix</keyword>
<dbReference type="OrthoDB" id="185373at2759"/>
<dbReference type="GO" id="GO:0003730">
    <property type="term" value="F:mRNA 3'-UTR binding"/>
    <property type="evidence" value="ECO:0007669"/>
    <property type="project" value="TreeGrafter"/>
</dbReference>
<dbReference type="GO" id="GO:0004843">
    <property type="term" value="F:cysteine-type deubiquitinase activity"/>
    <property type="evidence" value="ECO:0007669"/>
    <property type="project" value="InterPro"/>
</dbReference>
<dbReference type="InterPro" id="IPR049407">
    <property type="entry name" value="Usp38-like_N"/>
</dbReference>
<reference evidence="5 6" key="1">
    <citation type="submission" date="2015-04" db="EMBL/GenBank/DDBJ databases">
        <authorList>
            <person name="Syromyatnikov M.Y."/>
            <person name="Popov V.N."/>
        </authorList>
    </citation>
    <scope>NUCLEOTIDE SEQUENCE [LARGE SCALE GENOMIC DNA]</scope>
</reference>
<feature type="compositionally biased region" description="Polar residues" evidence="2">
    <location>
        <begin position="2577"/>
        <end position="2588"/>
    </location>
</feature>
<evidence type="ECO:0000256" key="2">
    <source>
        <dbReference type="SAM" id="MobiDB-lite"/>
    </source>
</evidence>
<accession>A0A1J1IMU6</accession>
<dbReference type="GO" id="GO:0070129">
    <property type="term" value="P:regulation of mitochondrial translation"/>
    <property type="evidence" value="ECO:0007669"/>
    <property type="project" value="TreeGrafter"/>
</dbReference>
<dbReference type="STRING" id="568069.A0A1J1IMU6"/>
<dbReference type="GO" id="GO:0016020">
    <property type="term" value="C:membrane"/>
    <property type="evidence" value="ECO:0007669"/>
    <property type="project" value="InterPro"/>
</dbReference>
<feature type="repeat" description="PPR" evidence="1">
    <location>
        <begin position="168"/>
        <end position="202"/>
    </location>
</feature>
<dbReference type="InterPro" id="IPR038765">
    <property type="entry name" value="Papain-like_cys_pep_sf"/>
</dbReference>
<dbReference type="InterPro" id="IPR011990">
    <property type="entry name" value="TPR-like_helical_dom_sf"/>
</dbReference>
<dbReference type="Gene3D" id="1.25.40.10">
    <property type="entry name" value="Tetratricopeptide repeat domain"/>
    <property type="match status" value="3"/>
</dbReference>
<dbReference type="InterPro" id="IPR033490">
    <property type="entry name" value="LRP130"/>
</dbReference>
<dbReference type="SUPFAM" id="SSF54001">
    <property type="entry name" value="Cysteine proteinases"/>
    <property type="match status" value="1"/>
</dbReference>
<dbReference type="Pfam" id="PF01535">
    <property type="entry name" value="PPR"/>
    <property type="match status" value="2"/>
</dbReference>
<evidence type="ECO:0000256" key="3">
    <source>
        <dbReference type="SAM" id="Phobius"/>
    </source>
</evidence>
<evidence type="ECO:0000313" key="6">
    <source>
        <dbReference type="Proteomes" id="UP000183832"/>
    </source>
</evidence>
<dbReference type="InterPro" id="IPR018200">
    <property type="entry name" value="USP_CS"/>
</dbReference>
<dbReference type="InterPro" id="IPR002885">
    <property type="entry name" value="PPR_rpt"/>
</dbReference>
<dbReference type="InterPro" id="IPR028889">
    <property type="entry name" value="USP"/>
</dbReference>
<dbReference type="GO" id="GO:0005739">
    <property type="term" value="C:mitochondrion"/>
    <property type="evidence" value="ECO:0007669"/>
    <property type="project" value="TreeGrafter"/>
</dbReference>
<feature type="region of interest" description="Disordered" evidence="2">
    <location>
        <begin position="1021"/>
        <end position="1056"/>
    </location>
</feature>
<feature type="region of interest" description="Disordered" evidence="2">
    <location>
        <begin position="548"/>
        <end position="571"/>
    </location>
</feature>
<keyword evidence="3" id="KW-0472">Membrane</keyword>
<dbReference type="InterPro" id="IPR001394">
    <property type="entry name" value="Peptidase_C19_UCH"/>
</dbReference>
<dbReference type="Pfam" id="PF21246">
    <property type="entry name" value="Usp38-like_N"/>
    <property type="match status" value="1"/>
</dbReference>
<dbReference type="Pfam" id="PF00443">
    <property type="entry name" value="UCH"/>
    <property type="match status" value="1"/>
</dbReference>
<dbReference type="Gene3D" id="3.90.70.10">
    <property type="entry name" value="Cysteine proteinases"/>
    <property type="match status" value="1"/>
</dbReference>
<evidence type="ECO:0000256" key="1">
    <source>
        <dbReference type="PROSITE-ProRule" id="PRU00708"/>
    </source>
</evidence>
<dbReference type="Proteomes" id="UP000183832">
    <property type="component" value="Unassembled WGS sequence"/>
</dbReference>
<feature type="repeat" description="PPR" evidence="1">
    <location>
        <begin position="967"/>
        <end position="1001"/>
    </location>
</feature>
<feature type="transmembrane region" description="Helical" evidence="3">
    <location>
        <begin position="2432"/>
        <end position="2457"/>
    </location>
</feature>
<gene>
    <name evidence="5" type="ORF">CLUMA_CG013681</name>
</gene>
<dbReference type="EMBL" id="CVRI01000054">
    <property type="protein sequence ID" value="CRL00414.1"/>
    <property type="molecule type" value="Genomic_DNA"/>
</dbReference>
<dbReference type="GO" id="GO:0016579">
    <property type="term" value="P:protein deubiquitination"/>
    <property type="evidence" value="ECO:0007669"/>
    <property type="project" value="InterPro"/>
</dbReference>
<dbReference type="GO" id="GO:0005634">
    <property type="term" value="C:nucleus"/>
    <property type="evidence" value="ECO:0007669"/>
    <property type="project" value="TreeGrafter"/>
</dbReference>
<dbReference type="InterPro" id="IPR009635">
    <property type="entry name" value="NPDC1"/>
</dbReference>
<evidence type="ECO:0000259" key="4">
    <source>
        <dbReference type="PROSITE" id="PS50235"/>
    </source>
</evidence>
<evidence type="ECO:0000313" key="5">
    <source>
        <dbReference type="EMBL" id="CRL00414.1"/>
    </source>
</evidence>
<dbReference type="PROSITE" id="PS50235">
    <property type="entry name" value="USP_3"/>
    <property type="match status" value="1"/>
</dbReference>
<feature type="compositionally biased region" description="Basic and acidic residues" evidence="2">
    <location>
        <begin position="1032"/>
        <end position="1045"/>
    </location>
</feature>
<dbReference type="Pfam" id="PF06809">
    <property type="entry name" value="NPDC1"/>
    <property type="match status" value="1"/>
</dbReference>
<dbReference type="PROSITE" id="PS00972">
    <property type="entry name" value="USP_1"/>
    <property type="match status" value="1"/>
</dbReference>
<dbReference type="PANTHER" id="PTHR46669:SF1">
    <property type="entry name" value="LEUCINE-RICH PPR MOTIF-CONTAINING PROTEIN, MITOCHONDRIAL"/>
    <property type="match status" value="1"/>
</dbReference>
<organism evidence="5 6">
    <name type="scientific">Clunio marinus</name>
    <dbReference type="NCBI Taxonomy" id="568069"/>
    <lineage>
        <taxon>Eukaryota</taxon>
        <taxon>Metazoa</taxon>
        <taxon>Ecdysozoa</taxon>
        <taxon>Arthropoda</taxon>
        <taxon>Hexapoda</taxon>
        <taxon>Insecta</taxon>
        <taxon>Pterygota</taxon>
        <taxon>Neoptera</taxon>
        <taxon>Endopterygota</taxon>
        <taxon>Diptera</taxon>
        <taxon>Nematocera</taxon>
        <taxon>Chironomoidea</taxon>
        <taxon>Chironomidae</taxon>
        <taxon>Clunio</taxon>
    </lineage>
</organism>
<name>A0A1J1IMU6_9DIPT</name>
<feature type="domain" description="USP" evidence="4">
    <location>
        <begin position="1821"/>
        <end position="2176"/>
    </location>
</feature>
<feature type="region of interest" description="Disordered" evidence="2">
    <location>
        <begin position="2241"/>
        <end position="2267"/>
    </location>
</feature>
<proteinExistence type="predicted"/>
<dbReference type="NCBIfam" id="TIGR00756">
    <property type="entry name" value="PPR"/>
    <property type="match status" value="2"/>
</dbReference>
<sequence>MAFLRSGKFFRFLSAGKNLVSFREYEGAHQLPATCTICSTKNFSSINATLPNQSLENSLKRLDQDVRRSGRISRRDLEEILDEIRTNKSATSSQSLLVIRCCGNLVPEELPEVRTKMVQDIWKTLSKLNVPMDISHYNALLRVYLENEYNFSPTEFLADLQSKGVEPNRVTYQRLISRYCQQGDIDGATQILEYMREKQLPVNENVFNALIMGHSYADDLESAAGTLSVMAQAGLEPSADTYTTLLCGFARKGDIESIIKYINECEMKEVYLVDKDFLEVIYNLAVNGHDDKVDEIILRLKKEQGYNQDAVNVILRLINQGQEPTAMKILKSMVRRTTSSGELTDTGSFLVKQLIKANRPVDQIISICNELEESRMNSRPLMVAIESALTMTNAEPAVALDLLKEGNKKGYEIRQHYFWPIFCRLTKESEIIGLMMTMQSEFKITPTNQTLREYVVPRLYKYGEDSIVQKLRSCGISTGTGASATAFAALEKHNLEKAADIMSSYDSYYNPGLFRKPLLNALQHTKDYNNYIRVVRQIHDNFHRHASFKQDEDEHDEVNAAAAGDGESSDVAQPNKLAHADVMGDIILDAAVYFRSNRVEVMRNILQVFVDEGISISNSKAEKIQDRIGDQMTTEFSLLLGKLTSGELEPIPNEKQRHQPAGGFNLDVNSLERLINRAEEKGGDNVKGLKRQLLVAAIRSRDIPKTEEVIEKLKAEGFVLTSGVHAQLIDLYASEDKLEEALNISKNIQSSDPEFQLDQVKVIKMIQAFVNAGRLEEGIAFLIENKPKDSNEEKAFNYNSSVWRLLSSLADKGMKDELYKLFDALVDNNFIIPNNNLLGPLIKVHLIQDDLSAVVDKFEELCQKYKATPCKNEISCRLIEAEDATNLQRITDLSTEIHGEVNSLYDLVFSFIECGRVRQARKILETPGLRSRPGRISNACERYLNEEMPTALEGLMQATKDLNYIDRADIYNSLLQTYIKENSTEKALGLWTTMQEEDEQPSDAFLAKLADFLKSQGETVPFHAPASSSIPQEDKIESMRDEKKKSTSKAAVKRDSSDKSPTYFEFRRALNSGDIDAIYKAKENLEPTDKITPIDQSLIIEALVKSGRIQEATKQTFDMLNENLHPLSRIFRFYLNSIAKVGDTKTIEEVGKFLTPEMKKLVSYDNRLCHSFVASGRSDEYLKLLDENIDNANTAEEISKIASEFPRGGVLGILEEKEGNVEKFEKIARKYAEKNIVGPINVVWTYYFIKNDAKAENIFKEFLVDTPRLMFQRVIQEGRDEQNESVIYRLIDVLRTTKVTEGAIGNAYSCLLDIHSAKEDAEACLKAIDASIKDVCLENVNRTALTRAKACVEKAGKKFPYTIPAKTSNKQDTSSSSSSSSSDDEVTAKEKLILFINDDYAMFRCLNDVLSIQSNESDIEKILTPNNSSESEQEKFIIGIKIIYNSRREDIGLKFLESIKHFDSCRFIEPSFIAELLTPDQQQTASFRGTIKILKFILDKASNKESFEMAIHQHMVQYVQKSNIKTSNLHDILELIKLLQDSINNANMSVDNIQRLCTRLITKISIVPVPRDPKDLSAMKRDTLQIVEFFQSLSGNQRFQSITLPILNHVYQLITKDEEPSSLTYLGLAVIPDAYIGEAVAHFLDNKFYQNQKKPILNAIKRLISWQVQTILDVPLHLWIVKVLTALHDEKHYEMLHEIISTFLVKCFLTLLLPAFQLTTFTVVQTMLELQRSEKIFENFSPRILRTLEHLEKLKNEKACEIFEPLLDVISDYISSFPNAHFNCKDLLDYLEAHGRSPSRSISQRRHHLSLPSSLSHNVRIGLENLGNTCYMNSVIQALFMTKPLCNELLTMDRQDRETLVFQKIFGLLLFSERSEINLKFAMPFIRPVDFLPGIQQDSSEFMSSLLDKLHEADKKIISLNCNNLNENDEKQTKMDVNDDDDDDDDDEFAIRDKIIDNTSKLNQSTIVQKNFGGKISTTCVCSTCNSRSVNIDSFRDLALSFPEKERNEDDDWDAQTEYSVQELLDFYFTTEQLTLDGDNQYHCEKCKSLCDGIRCTEILQPPKNLILTLKHFRYDSRCHVRSKLLINKMFHNEEISVKVRSSHASNSWRNVNYRLYAAVVHTGISMDCGHYYTFAHEKDEIWYKFNDSFVSTSTLQELHNLNSPNTPYILFYRRISTATSTPSSSSSSSSTACSIDQLIPSTDEKLPNFNELPSIVKSFISDDNESFKKESILYPYKPLQKSNRWNDDDPPSSCGRRHQFPQLQQDEQNSKLLEQLSKIIEEQARIRFQQKIHQHHQKQHAIPQEITGPGFSFVMPQMTKEEFHRNNNKPIQFAVKPFDSRYYENTDDEEREDEAAEADAEEIESNIMDETESPADIKNKILIPPPMHVLSGDKILHRNQQKMIKMTPKPSLPSDVMQKPLQVEFDNTTSLYIVALIAGLSCAFSTGLIALGIMYWTLYKKSKSADACDYACDYGVIGPRTKNIDNSQLATGDKKLAHSAQMFHYQHQKQQIIAMENRNAELNHNEEDNDSDDNENDFTVYECPGLAEWDSGMEVKNPLFSEETPATVAAVKSDKTQQPSRKTANQK</sequence>
<feature type="region of interest" description="Disordered" evidence="2">
    <location>
        <begin position="2567"/>
        <end position="2588"/>
    </location>
</feature>
<dbReference type="PANTHER" id="PTHR46669">
    <property type="entry name" value="LEUCINE-RICH PPR MOTIF-CONTAINING PROTEIN, MITOCHONDRIAL"/>
    <property type="match status" value="1"/>
</dbReference>
<keyword evidence="3" id="KW-0812">Transmembrane</keyword>
<protein>
    <submittedName>
        <fullName evidence="5">CLUMA_CG013681, isoform A</fullName>
    </submittedName>
</protein>
<dbReference type="PROSITE" id="PS51375">
    <property type="entry name" value="PPR"/>
    <property type="match status" value="2"/>
</dbReference>
<dbReference type="Pfam" id="PF12854">
    <property type="entry name" value="PPR_1"/>
    <property type="match status" value="1"/>
</dbReference>
<keyword evidence="6" id="KW-1185">Reference proteome</keyword>